<evidence type="ECO:0000259" key="2">
    <source>
        <dbReference type="Pfam" id="PF13842"/>
    </source>
</evidence>
<dbReference type="EMBL" id="WIXP02000003">
    <property type="protein sequence ID" value="KAF6214011.1"/>
    <property type="molecule type" value="Genomic_DNA"/>
</dbReference>
<reference evidence="4" key="1">
    <citation type="journal article" date="2021" name="Mol. Ecol. Resour.">
        <title>Apolygus lucorum genome provides insights into omnivorousness and mesophyll feeding.</title>
        <authorList>
            <person name="Liu Y."/>
            <person name="Liu H."/>
            <person name="Wang H."/>
            <person name="Huang T."/>
            <person name="Liu B."/>
            <person name="Yang B."/>
            <person name="Yin L."/>
            <person name="Li B."/>
            <person name="Zhang Y."/>
            <person name="Zhang S."/>
            <person name="Jiang F."/>
            <person name="Zhang X."/>
            <person name="Ren Y."/>
            <person name="Wang B."/>
            <person name="Wang S."/>
            <person name="Lu Y."/>
            <person name="Wu K."/>
            <person name="Fan W."/>
            <person name="Wang G."/>
        </authorList>
    </citation>
    <scope>NUCLEOTIDE SEQUENCE</scope>
    <source>
        <strain evidence="4">12Hb</strain>
    </source>
</reference>
<evidence type="ECO:0000256" key="1">
    <source>
        <dbReference type="SAM" id="MobiDB-lite"/>
    </source>
</evidence>
<feature type="region of interest" description="Disordered" evidence="1">
    <location>
        <begin position="29"/>
        <end position="98"/>
    </location>
</feature>
<name>A0A8S9Y0B5_APOLU</name>
<dbReference type="AlphaFoldDB" id="A0A8S9Y0B5"/>
<dbReference type="OrthoDB" id="6628858at2759"/>
<dbReference type="Pfam" id="PF13842">
    <property type="entry name" value="zf-Tnp_2"/>
    <property type="match status" value="1"/>
</dbReference>
<sequence length="434" mass="48843">MLASKVGRTVTFTDKEGVGEDVFRKLRGRRSLPGEETSAERALTCDGTDGHNELGSVTPSKSREKVKLNRRRGGEVRERLERGSTFRNKNPETLGHVPVVPGCFGQHFLEKMSDEPLPSRSEPKKRKKEKTTSDAEILRVLQGLEDSDNDQDVSDLSSDDESCSAGEETVLVYDFSEDDEGDLTIPEEVHASDVPTEGLECPPSENPRASPRGSGSTTPPVPLAVPLSEKRPPEAVSSELKKGNIFAQYSSNNICVSNWRDKREVLAISSEFGHKPVKVKNKRGQEREKPRFMKGYDRQDQMLSYYSPAHKTLRWYKKLGIHIFHLMLNNAYLLFKNYGTGNEKLDLHDFQLEICAALLPEPPPPPTIVPPSFHVHLPTFLPSAKGSNRTMRKRCKKCMEDKNIRKDSMYGCPSCQGFPGFCLEPCFRSYHQYK</sequence>
<feature type="region of interest" description="Disordered" evidence="1">
    <location>
        <begin position="110"/>
        <end position="165"/>
    </location>
</feature>
<organism evidence="4 5">
    <name type="scientific">Apolygus lucorum</name>
    <name type="common">Small green plant bug</name>
    <name type="synonym">Lygocoris lucorum</name>
    <dbReference type="NCBI Taxonomy" id="248454"/>
    <lineage>
        <taxon>Eukaryota</taxon>
        <taxon>Metazoa</taxon>
        <taxon>Ecdysozoa</taxon>
        <taxon>Arthropoda</taxon>
        <taxon>Hexapoda</taxon>
        <taxon>Insecta</taxon>
        <taxon>Pterygota</taxon>
        <taxon>Neoptera</taxon>
        <taxon>Paraneoptera</taxon>
        <taxon>Hemiptera</taxon>
        <taxon>Heteroptera</taxon>
        <taxon>Panheteroptera</taxon>
        <taxon>Cimicomorpha</taxon>
        <taxon>Miridae</taxon>
        <taxon>Mirini</taxon>
        <taxon>Apolygus</taxon>
    </lineage>
</organism>
<keyword evidence="5" id="KW-1185">Reference proteome</keyword>
<comment type="caution">
    <text evidence="4">The sequence shown here is derived from an EMBL/GenBank/DDBJ whole genome shotgun (WGS) entry which is preliminary data.</text>
</comment>
<evidence type="ECO:0000313" key="4">
    <source>
        <dbReference type="EMBL" id="KAF6214011.1"/>
    </source>
</evidence>
<evidence type="ECO:0000313" key="5">
    <source>
        <dbReference type="Proteomes" id="UP000466442"/>
    </source>
</evidence>
<proteinExistence type="predicted"/>
<dbReference type="PANTHER" id="PTHR46599:SF3">
    <property type="entry name" value="PIGGYBAC TRANSPOSABLE ELEMENT-DERIVED PROTEIN 4"/>
    <property type="match status" value="1"/>
</dbReference>
<evidence type="ECO:0000259" key="3">
    <source>
        <dbReference type="Pfam" id="PF13843"/>
    </source>
</evidence>
<dbReference type="InterPro" id="IPR029526">
    <property type="entry name" value="PGBD"/>
</dbReference>
<dbReference type="PANTHER" id="PTHR46599">
    <property type="entry name" value="PIGGYBAC TRANSPOSABLE ELEMENT-DERIVED PROTEIN 4"/>
    <property type="match status" value="1"/>
</dbReference>
<dbReference type="InterPro" id="IPR032718">
    <property type="entry name" value="PGBD4_Znf_C"/>
</dbReference>
<protein>
    <recommendedName>
        <fullName evidence="6">PiggyBac transposable element-derived protein domain-containing protein</fullName>
    </recommendedName>
</protein>
<accession>A0A8S9Y0B5</accession>
<evidence type="ECO:0008006" key="6">
    <source>
        <dbReference type="Google" id="ProtNLM"/>
    </source>
</evidence>
<feature type="compositionally biased region" description="Acidic residues" evidence="1">
    <location>
        <begin position="145"/>
        <end position="162"/>
    </location>
</feature>
<feature type="compositionally biased region" description="Basic and acidic residues" evidence="1">
    <location>
        <begin position="61"/>
        <end position="84"/>
    </location>
</feature>
<dbReference type="Pfam" id="PF13843">
    <property type="entry name" value="DDE_Tnp_1_7"/>
    <property type="match status" value="1"/>
</dbReference>
<gene>
    <name evidence="4" type="ORF">GE061_011740</name>
</gene>
<dbReference type="Proteomes" id="UP000466442">
    <property type="component" value="Unassembled WGS sequence"/>
</dbReference>
<feature type="domain" description="PiggyBac transposable element-derived protein" evidence="3">
    <location>
        <begin position="231"/>
        <end position="332"/>
    </location>
</feature>
<feature type="region of interest" description="Disordered" evidence="1">
    <location>
        <begin position="187"/>
        <end position="236"/>
    </location>
</feature>
<feature type="domain" description="PiggyBac transposable element-derived protein 4 C-terminal zinc-finger" evidence="2">
    <location>
        <begin position="388"/>
        <end position="431"/>
    </location>
</feature>